<keyword evidence="3" id="KW-1185">Reference proteome</keyword>
<keyword evidence="2" id="KW-0560">Oxidoreductase</keyword>
<dbReference type="Gene3D" id="2.30.110.10">
    <property type="entry name" value="Electron Transport, Fmn-binding Protein, Chain A"/>
    <property type="match status" value="1"/>
</dbReference>
<gene>
    <name evidence="2" type="ordered locus">SL003B_1649</name>
</gene>
<dbReference type="Proteomes" id="UP000008130">
    <property type="component" value="Chromosome"/>
</dbReference>
<dbReference type="InterPro" id="IPR002563">
    <property type="entry name" value="Flavin_Rdtase-like_dom"/>
</dbReference>
<accession>F2J535</accession>
<keyword evidence="2" id="KW-0503">Monooxygenase</keyword>
<evidence type="ECO:0000313" key="2">
    <source>
        <dbReference type="EMBL" id="ADZ70077.1"/>
    </source>
</evidence>
<sequence>MFYQTARNDHGLRHDPFKALVAPRPIGWISTLDREGRANLAPYSFFNAVCDAPPMVMFSSLGWKDSVANIEATGEFVCNLASLDLKDEMNASSAAVAPGQSEFELAGLAPARSVCVRAPRVARAKAALECRHLQTIRLTDLDGAQTGSWLVIGQVLGIHIADEVLSGGRVDIGRLKPLARLGYKDYCAVTEGFAMERPVV</sequence>
<dbReference type="GO" id="GO:0004497">
    <property type="term" value="F:monooxygenase activity"/>
    <property type="evidence" value="ECO:0007669"/>
    <property type="project" value="UniProtKB-KW"/>
</dbReference>
<dbReference type="HOGENOM" id="CLU_059021_3_4_5"/>
<name>F2J535_POLGS</name>
<dbReference type="KEGG" id="pgv:SL003B_1649"/>
<evidence type="ECO:0000259" key="1">
    <source>
        <dbReference type="SMART" id="SM00903"/>
    </source>
</evidence>
<dbReference type="AlphaFoldDB" id="F2J535"/>
<dbReference type="PANTHER" id="PTHR43812">
    <property type="entry name" value="BLR2425 PROTEIN"/>
    <property type="match status" value="1"/>
</dbReference>
<dbReference type="SUPFAM" id="SSF50475">
    <property type="entry name" value="FMN-binding split barrel"/>
    <property type="match status" value="1"/>
</dbReference>
<protein>
    <submittedName>
        <fullName evidence="2">Nitrilotriacetate monooxygenase component B</fullName>
    </submittedName>
</protein>
<evidence type="ECO:0000313" key="3">
    <source>
        <dbReference type="Proteomes" id="UP000008130"/>
    </source>
</evidence>
<dbReference type="STRING" id="991905.SL003B_1649"/>
<dbReference type="InterPro" id="IPR012349">
    <property type="entry name" value="Split_barrel_FMN-bd"/>
</dbReference>
<dbReference type="PANTHER" id="PTHR43812:SF2">
    <property type="entry name" value="FLAVIN REDUCTASE LIKE DOMAIN-CONTAINING PROTEIN"/>
    <property type="match status" value="1"/>
</dbReference>
<dbReference type="RefSeq" id="WP_013652394.1">
    <property type="nucleotide sequence ID" value="NC_015259.1"/>
</dbReference>
<proteinExistence type="predicted"/>
<dbReference type="eggNOG" id="COG1853">
    <property type="taxonomic scope" value="Bacteria"/>
</dbReference>
<organism evidence="2 3">
    <name type="scientific">Polymorphum gilvum (strain LMG 25793 / CGMCC 1.9160 / SL003B-26A1)</name>
    <dbReference type="NCBI Taxonomy" id="991905"/>
    <lineage>
        <taxon>Bacteria</taxon>
        <taxon>Pseudomonadati</taxon>
        <taxon>Pseudomonadota</taxon>
        <taxon>Alphaproteobacteria</taxon>
        <taxon>Rhodobacterales</taxon>
        <taxon>Paracoccaceae</taxon>
        <taxon>Polymorphum</taxon>
    </lineage>
</organism>
<feature type="domain" description="Flavin reductase like" evidence="1">
    <location>
        <begin position="19"/>
        <end position="170"/>
    </location>
</feature>
<dbReference type="OrthoDB" id="9783347at2"/>
<dbReference type="Pfam" id="PF01613">
    <property type="entry name" value="Flavin_Reduct"/>
    <property type="match status" value="1"/>
</dbReference>
<dbReference type="GO" id="GO:0010181">
    <property type="term" value="F:FMN binding"/>
    <property type="evidence" value="ECO:0007669"/>
    <property type="project" value="InterPro"/>
</dbReference>
<dbReference type="PATRIC" id="fig|991905.3.peg.1694"/>
<dbReference type="GO" id="GO:0016646">
    <property type="term" value="F:oxidoreductase activity, acting on the CH-NH group of donors, NAD or NADP as acceptor"/>
    <property type="evidence" value="ECO:0007669"/>
    <property type="project" value="UniProtKB-ARBA"/>
</dbReference>
<dbReference type="SMART" id="SM00903">
    <property type="entry name" value="Flavin_Reduct"/>
    <property type="match status" value="1"/>
</dbReference>
<reference evidence="2 3" key="1">
    <citation type="journal article" date="2011" name="J. Bacteriol.">
        <title>Complete genome sequence of Polymorphum gilvum SL003B-26A1T, a crude oil-degrading bacterium from oil-polluted saline soil.</title>
        <authorList>
            <person name="Li S.G."/>
            <person name="Tang Y.Q."/>
            <person name="Nie Y."/>
            <person name="Cai M."/>
            <person name="Wu X.L."/>
        </authorList>
    </citation>
    <scope>NUCLEOTIDE SEQUENCE [LARGE SCALE GENOMIC DNA]</scope>
    <source>
        <strain evidence="3">LMG 25793 / CGMCC 1.9160 / SL003B-26A1</strain>
    </source>
</reference>
<dbReference type="EMBL" id="CP002568">
    <property type="protein sequence ID" value="ADZ70077.1"/>
    <property type="molecule type" value="Genomic_DNA"/>
</dbReference>